<reference key="1">
    <citation type="journal article" date="2014" name="PLoS Genet.">
        <title>Signature Gene Expression Reveals Novel Clues to the Molecular Mechanisms of Dimorphic Transition in Penicillium marneffei.</title>
        <authorList>
            <person name="Yang E."/>
            <person name="Wang G."/>
            <person name="Cai J."/>
            <person name="Woo P.C."/>
            <person name="Lau S.K."/>
            <person name="Yuen K.-Y."/>
            <person name="Chow W.-N."/>
            <person name="Lin X."/>
        </authorList>
    </citation>
    <scope>NUCLEOTIDE SEQUENCE [LARGE SCALE GENOMIC DNA]</scope>
    <source>
        <strain>PM1</strain>
    </source>
</reference>
<dbReference type="SUPFAM" id="SSF53738">
    <property type="entry name" value="Phosphoglucomutase, first 3 domains"/>
    <property type="match status" value="3"/>
</dbReference>
<feature type="domain" description="Alpha-D-phosphohexomutase alpha/beta/alpha" evidence="11">
    <location>
        <begin position="52"/>
        <end position="191"/>
    </location>
</feature>
<protein>
    <submittedName>
        <fullName evidence="14">Putative phosphoglucomutase-2</fullName>
    </submittedName>
</protein>
<sequence length="613" mass="69078">MSFTESQTQVPLSQLTNQWLEWDQDDKTLNEIRNFKETNNEAELEKCLRNRIQFGTAGLRGEMRAGFAFMNCLTVIQASQGLAKFLKARDEKRAIENGIVIGADARHNSARFAVLVANAMLAMGFKVQWLGPIVPTPLVAWATGHTGAAAGVMITASHNPAKDNGYKVYLQGGVQVNTPWDAEISQHIQENLVPWECAWRTGTENEFGRSTYMDLTPKWVTAVANYARSTVLQVLLPTQFCYTPLHGTGGNFLPHLLHQIGIGTQMICVDKQLEPDPNFPTVPFPNPEENHALDLAMMTAEANSRDLLIANDPDADRFAAAQIIPERRSWYTFTGNQMGVLLAAHIIENIKPCPKKGYYMLNTTVSTTMLSKMCAAHGINYRETLTGFKWMGRIARDLEEKEGYIVPFAFEEAIGYMFSGTKCYDKDGLTAAAIFLLAEAHWRKQGLTPFDKLNELFKKYGHHETFNNYFRSPSPQTTADLFAKIRAGNDKWKKGAKFGHKTKFTITRWRDMTLGYDSDTPDNVPELPVDQGSHMLTLWLDEDIKFTLRGSGTEPKVKFYIESWSDDQDKAIRRVCDVFDAILSEWIKPLAPTMTYAEELFTSSSHLYKSLTD</sequence>
<keyword evidence="7" id="KW-0479">Metal-binding</keyword>
<dbReference type="GO" id="GO:0005737">
    <property type="term" value="C:cytoplasm"/>
    <property type="evidence" value="ECO:0007669"/>
    <property type="project" value="UniProtKB-SubCell"/>
</dbReference>
<evidence type="ECO:0000256" key="3">
    <source>
        <dbReference type="ARBA" id="ARBA00010231"/>
    </source>
</evidence>
<dbReference type="PANTHER" id="PTHR45745:SF1">
    <property type="entry name" value="PHOSPHOGLUCOMUTASE 2B-RELATED"/>
    <property type="match status" value="1"/>
</dbReference>
<dbReference type="InterPro" id="IPR005845">
    <property type="entry name" value="A-D-PHexomutase_a/b/a-II"/>
</dbReference>
<dbReference type="GO" id="GO:0008973">
    <property type="term" value="F:phosphopentomutase activity"/>
    <property type="evidence" value="ECO:0007669"/>
    <property type="project" value="TreeGrafter"/>
</dbReference>
<dbReference type="EMBL" id="JPOX01000004">
    <property type="protein sequence ID" value="KFX51868.1"/>
    <property type="molecule type" value="Genomic_DNA"/>
</dbReference>
<dbReference type="HOGENOM" id="CLU_016950_0_1_1"/>
<comment type="cofactor">
    <cofactor evidence="1">
        <name>Mg(2+)</name>
        <dbReference type="ChEBI" id="CHEBI:18420"/>
    </cofactor>
</comment>
<keyword evidence="9" id="KW-0413">Isomerase</keyword>
<dbReference type="AlphaFoldDB" id="A0A093Y2Z3"/>
<dbReference type="Pfam" id="PF02880">
    <property type="entry name" value="PGM_PMM_III"/>
    <property type="match status" value="1"/>
</dbReference>
<evidence type="ECO:0000256" key="4">
    <source>
        <dbReference type="ARBA" id="ARBA00022490"/>
    </source>
</evidence>
<evidence type="ECO:0000256" key="8">
    <source>
        <dbReference type="ARBA" id="ARBA00022842"/>
    </source>
</evidence>
<dbReference type="InterPro" id="IPR005841">
    <property type="entry name" value="Alpha-D-phosphohexomutase_SF"/>
</dbReference>
<dbReference type="InterPro" id="IPR016055">
    <property type="entry name" value="A-D-PHexomutase_a/b/a-I/II/III"/>
</dbReference>
<dbReference type="GO" id="GO:0006166">
    <property type="term" value="P:purine ribonucleoside salvage"/>
    <property type="evidence" value="ECO:0007669"/>
    <property type="project" value="TreeGrafter"/>
</dbReference>
<keyword evidence="8" id="KW-0460">Magnesium</keyword>
<dbReference type="GO" id="GO:0000287">
    <property type="term" value="F:magnesium ion binding"/>
    <property type="evidence" value="ECO:0007669"/>
    <property type="project" value="InterPro"/>
</dbReference>
<keyword evidence="10" id="KW-0119">Carbohydrate metabolism</keyword>
<dbReference type="PROSITE" id="PS00710">
    <property type="entry name" value="PGM_PMM"/>
    <property type="match status" value="1"/>
</dbReference>
<evidence type="ECO:0000256" key="7">
    <source>
        <dbReference type="ARBA" id="ARBA00022723"/>
    </source>
</evidence>
<evidence type="ECO:0000256" key="5">
    <source>
        <dbReference type="ARBA" id="ARBA00022526"/>
    </source>
</evidence>
<dbReference type="SUPFAM" id="SSF55957">
    <property type="entry name" value="Phosphoglucomutase, C-terminal domain"/>
    <property type="match status" value="1"/>
</dbReference>
<evidence type="ECO:0000256" key="6">
    <source>
        <dbReference type="ARBA" id="ARBA00022553"/>
    </source>
</evidence>
<comment type="similarity">
    <text evidence="3">Belongs to the phosphohexose mutase family.</text>
</comment>
<evidence type="ECO:0000259" key="12">
    <source>
        <dbReference type="Pfam" id="PF02879"/>
    </source>
</evidence>
<dbReference type="CDD" id="cd05799">
    <property type="entry name" value="PGM2"/>
    <property type="match status" value="1"/>
</dbReference>
<name>A0A093Y2Z3_TALMA</name>
<comment type="subcellular location">
    <subcellularLocation>
        <location evidence="2">Cytoplasm</location>
    </subcellularLocation>
</comment>
<evidence type="ECO:0000256" key="1">
    <source>
        <dbReference type="ARBA" id="ARBA00001946"/>
    </source>
</evidence>
<dbReference type="Gene3D" id="3.40.120.10">
    <property type="entry name" value="Alpha-D-Glucose-1,6-Bisphosphate, subunit A, domain 3"/>
    <property type="match status" value="3"/>
</dbReference>
<evidence type="ECO:0000313" key="14">
    <source>
        <dbReference type="EMBL" id="KFX51868.1"/>
    </source>
</evidence>
<dbReference type="eggNOG" id="KOG1220">
    <property type="taxonomic scope" value="Eukaryota"/>
</dbReference>
<dbReference type="InterPro" id="IPR005844">
    <property type="entry name" value="A-D-PHexomutase_a/b/a-I"/>
</dbReference>
<dbReference type="InterPro" id="IPR036900">
    <property type="entry name" value="A-D-PHexomutase_C_sf"/>
</dbReference>
<dbReference type="FunFam" id="3.40.120.10:FF:000035">
    <property type="entry name" value="Pgm3p"/>
    <property type="match status" value="1"/>
</dbReference>
<keyword evidence="5" id="KW-0313">Glucose metabolism</keyword>
<dbReference type="InterPro" id="IPR016066">
    <property type="entry name" value="A-D-PHexomutase_CS"/>
</dbReference>
<dbReference type="GO" id="GO:0005634">
    <property type="term" value="C:nucleus"/>
    <property type="evidence" value="ECO:0007669"/>
    <property type="project" value="TreeGrafter"/>
</dbReference>
<evidence type="ECO:0000256" key="10">
    <source>
        <dbReference type="ARBA" id="ARBA00023277"/>
    </source>
</evidence>
<keyword evidence="4" id="KW-0963">Cytoplasm</keyword>
<dbReference type="InterPro" id="IPR005846">
    <property type="entry name" value="A-D-PHexomutase_a/b/a-III"/>
</dbReference>
<keyword evidence="6" id="KW-0597">Phosphoprotein</keyword>
<dbReference type="PANTHER" id="PTHR45745">
    <property type="entry name" value="PHOSPHOMANNOMUTASE 45A"/>
    <property type="match status" value="1"/>
</dbReference>
<dbReference type="Pfam" id="PF02878">
    <property type="entry name" value="PGM_PMM_I"/>
    <property type="match status" value="1"/>
</dbReference>
<proteinExistence type="inferred from homology"/>
<feature type="domain" description="Alpha-D-phosphohexomutase alpha/beta/alpha" evidence="13">
    <location>
        <begin position="335"/>
        <end position="460"/>
    </location>
</feature>
<dbReference type="PRINTS" id="PR00509">
    <property type="entry name" value="PGMPMM"/>
</dbReference>
<organism evidence="14">
    <name type="scientific">Talaromyces marneffei PM1</name>
    <dbReference type="NCBI Taxonomy" id="1077442"/>
    <lineage>
        <taxon>Eukaryota</taxon>
        <taxon>Fungi</taxon>
        <taxon>Dikarya</taxon>
        <taxon>Ascomycota</taxon>
        <taxon>Pezizomycotina</taxon>
        <taxon>Eurotiomycetes</taxon>
        <taxon>Eurotiomycetidae</taxon>
        <taxon>Eurotiales</taxon>
        <taxon>Trichocomaceae</taxon>
        <taxon>Talaromyces</taxon>
        <taxon>Talaromyces sect. Talaromyces</taxon>
    </lineage>
</organism>
<gene>
    <name evidence="14" type="ORF">GQ26_0042320</name>
</gene>
<evidence type="ECO:0000259" key="11">
    <source>
        <dbReference type="Pfam" id="PF02878"/>
    </source>
</evidence>
<feature type="domain" description="Alpha-D-phosphohexomutase alpha/beta/alpha" evidence="12">
    <location>
        <begin position="219"/>
        <end position="321"/>
    </location>
</feature>
<comment type="caution">
    <text evidence="14">The sequence shown here is derived from an EMBL/GenBank/DDBJ whole genome shotgun (WGS) entry which is preliminary data.</text>
</comment>
<reference evidence="14" key="2">
    <citation type="journal article" date="2014" name="PLoS Genet.">
        <title>Signature gene expression reveals novel clues to the molecular mechanisms of dimorphic transition in Penicillium marneffei.</title>
        <authorList>
            <person name="Yang E."/>
            <person name="Wang G."/>
            <person name="Cai J."/>
            <person name="Woo P.C."/>
            <person name="Lau S.K."/>
            <person name="Yuen K.-Y."/>
            <person name="Chow W.-N."/>
            <person name="Lin X."/>
        </authorList>
    </citation>
    <scope>NUCLEOTIDE SEQUENCE</scope>
    <source>
        <strain evidence="14">PM1</strain>
    </source>
</reference>
<evidence type="ECO:0000259" key="13">
    <source>
        <dbReference type="Pfam" id="PF02880"/>
    </source>
</evidence>
<dbReference type="GO" id="GO:0006006">
    <property type="term" value="P:glucose metabolic process"/>
    <property type="evidence" value="ECO:0007669"/>
    <property type="project" value="UniProtKB-KW"/>
</dbReference>
<dbReference type="Pfam" id="PF02879">
    <property type="entry name" value="PGM_PMM_II"/>
    <property type="match status" value="1"/>
</dbReference>
<evidence type="ECO:0000256" key="9">
    <source>
        <dbReference type="ARBA" id="ARBA00023235"/>
    </source>
</evidence>
<evidence type="ECO:0000256" key="2">
    <source>
        <dbReference type="ARBA" id="ARBA00004496"/>
    </source>
</evidence>
<accession>A0A093Y2Z3</accession>